<dbReference type="InterPro" id="IPR013467">
    <property type="entry name" value="HNH78-like"/>
</dbReference>
<gene>
    <name evidence="1" type="ORF">ATZ35_09945</name>
</gene>
<protein>
    <recommendedName>
        <fullName evidence="3">TIGR02646 family protein</fullName>
    </recommendedName>
</protein>
<dbReference type="RefSeq" id="WP_208927120.1">
    <property type="nucleotide sequence ID" value="NZ_CP013655.1"/>
</dbReference>
<accession>A0A0U2MXF4</accession>
<dbReference type="KEGG" id="erx:ATZ35_09945"/>
<dbReference type="NCBIfam" id="TIGR02646">
    <property type="entry name" value="retron system putative HNH endonuclease"/>
    <property type="match status" value="1"/>
</dbReference>
<dbReference type="EMBL" id="CP013655">
    <property type="protein sequence ID" value="ALS37459.1"/>
    <property type="molecule type" value="Genomic_DNA"/>
</dbReference>
<dbReference type="STRING" id="118060.ATZ35_09945"/>
<keyword evidence="2" id="KW-1185">Reference proteome</keyword>
<name>A0A0U2MXF4_9ENTE</name>
<reference evidence="2" key="1">
    <citation type="submission" date="2015-12" db="EMBL/GenBank/DDBJ databases">
        <authorList>
            <person name="Lauer A."/>
            <person name="Humrighouse B."/>
            <person name="Loparev V."/>
            <person name="Shewmaker P.L."/>
            <person name="Whitney A.M."/>
            <person name="McLaughlin R.W."/>
        </authorList>
    </citation>
    <scope>NUCLEOTIDE SEQUENCE [LARGE SCALE GENOMIC DNA]</scope>
    <source>
        <strain evidence="2">LMG 26678</strain>
    </source>
</reference>
<dbReference type="Proteomes" id="UP000067523">
    <property type="component" value="Chromosome"/>
</dbReference>
<organism evidence="1 2">
    <name type="scientific">Enterococcus rotai</name>
    <dbReference type="NCBI Taxonomy" id="118060"/>
    <lineage>
        <taxon>Bacteria</taxon>
        <taxon>Bacillati</taxon>
        <taxon>Bacillota</taxon>
        <taxon>Bacilli</taxon>
        <taxon>Lactobacillales</taxon>
        <taxon>Enterococcaceae</taxon>
        <taxon>Enterococcus</taxon>
    </lineage>
</organism>
<evidence type="ECO:0000313" key="2">
    <source>
        <dbReference type="Proteomes" id="UP000067523"/>
    </source>
</evidence>
<proteinExistence type="predicted"/>
<dbReference type="Gene3D" id="1.10.30.50">
    <property type="match status" value="1"/>
</dbReference>
<evidence type="ECO:0000313" key="1">
    <source>
        <dbReference type="EMBL" id="ALS37459.1"/>
    </source>
</evidence>
<dbReference type="AlphaFoldDB" id="A0A0U2MXF4"/>
<evidence type="ECO:0008006" key="3">
    <source>
        <dbReference type="Google" id="ProtNLM"/>
    </source>
</evidence>
<sequence>MLYIEKGREPNSLVGYKKQKDASYRNLDSSVKIDIKNSLLKEQGYLCAYCMSRISLDGTSGDKMTIEHFHPISDFPNLQLDYNNLLAVCSGGSDREKDKSLTCDKHKCNNYLVHIDPQKRNTVEKIKYKTDGIIFSDDEDVKTELNTVLNLNCSDSMLVSSRNNVKEELIKFFTKSYPRRWTKMDILKIKNRLLTPDKNGKLTPYIGIVLYKLNRK</sequence>